<dbReference type="STRING" id="642227.HA49_21900"/>
<dbReference type="SUPFAM" id="SSF51338">
    <property type="entry name" value="Composite domain of metallo-dependent hydrolases"/>
    <property type="match status" value="1"/>
</dbReference>
<proteinExistence type="inferred from homology"/>
<keyword evidence="2" id="KW-0378">Hydrolase</keyword>
<sequence length="510" mass="57875">MQYSTNVTLLKNLRIYSNNSNDCNSLYDIVISGNCISHILPADDSDYLPEITKNAEVIDGKGCLAMPGLINGHFHSPGNFMKGFLDSLPLEIFMLYEVPPVLSESAQQRFIYLRTLLASLEMLKRGITCVHDDAYHIPVASEACADSIFTAYRDAGIRAWVSIDQPNIVEYEKYPFLEQLLPDDIKKVMSEAPIQSDDELMALYQIMFDKWHHQEDGRLRCAVSCSAPQRVTETYLKKLSSFSKEHKIPFNIHVLETRLQRVLGEEKYQKSLIKYLSDLGVLDRYVQIIHAIWVDDQDIELMATSGCSVAHNPVCNLRLGSGIMPFRKLRDAGVNLCLGTDELCSDDTANLWQAAKMTGLIHNITDSDYRKWPSETEILHCLNEGAAYALGEEKLGRIETGALADIVLIDLNNFAFIPLNNLYKQLVYCEDGSSVIGCWVNGQKVYWKGQFPHLDVESLLQEIRHLQSQIDASLATIDHYANQLLPYYHQMYNMAQHYPLTLSRTLNNVY</sequence>
<organism evidence="4 5">
    <name type="scientific">Tatumella morbirosei</name>
    <dbReference type="NCBI Taxonomy" id="642227"/>
    <lineage>
        <taxon>Bacteria</taxon>
        <taxon>Pseudomonadati</taxon>
        <taxon>Pseudomonadota</taxon>
        <taxon>Gammaproteobacteria</taxon>
        <taxon>Enterobacterales</taxon>
        <taxon>Erwiniaceae</taxon>
        <taxon>Tatumella</taxon>
    </lineage>
</organism>
<dbReference type="PANTHER" id="PTHR43794:SF11">
    <property type="entry name" value="AMIDOHYDROLASE-RELATED DOMAIN-CONTAINING PROTEIN"/>
    <property type="match status" value="1"/>
</dbReference>
<dbReference type="SUPFAM" id="SSF51556">
    <property type="entry name" value="Metallo-dependent hydrolases"/>
    <property type="match status" value="1"/>
</dbReference>
<dbReference type="EMBL" id="JPKR02000003">
    <property type="protein sequence ID" value="KKA63577.1"/>
    <property type="molecule type" value="Genomic_DNA"/>
</dbReference>
<protein>
    <recommendedName>
        <fullName evidence="3">Amidohydrolase-related domain-containing protein</fullName>
    </recommendedName>
</protein>
<evidence type="ECO:0000256" key="1">
    <source>
        <dbReference type="ARBA" id="ARBA00006745"/>
    </source>
</evidence>
<dbReference type="Gene3D" id="3.20.20.140">
    <property type="entry name" value="Metal-dependent hydrolases"/>
    <property type="match status" value="1"/>
</dbReference>
<dbReference type="GO" id="GO:0016810">
    <property type="term" value="F:hydrolase activity, acting on carbon-nitrogen (but not peptide) bonds"/>
    <property type="evidence" value="ECO:0007669"/>
    <property type="project" value="InterPro"/>
</dbReference>
<dbReference type="InterPro" id="IPR011059">
    <property type="entry name" value="Metal-dep_hydrolase_composite"/>
</dbReference>
<feature type="domain" description="Amidohydrolase-related" evidence="3">
    <location>
        <begin position="65"/>
        <end position="445"/>
    </location>
</feature>
<comment type="similarity">
    <text evidence="1">Belongs to the metallo-dependent hydrolases superfamily. ATZ/TRZ family.</text>
</comment>
<dbReference type="Pfam" id="PF01979">
    <property type="entry name" value="Amidohydro_1"/>
    <property type="match status" value="1"/>
</dbReference>
<reference evidence="4" key="1">
    <citation type="submission" date="2014-12" db="EMBL/GenBank/DDBJ databases">
        <title>The draft genome of the Tatumella morbirosei type strain, LMG23360T isolated from pineapple rot.</title>
        <authorList>
            <person name="Smits T.H."/>
            <person name="Palmer M."/>
            <person name="Venter S.N."/>
            <person name="Duffy B."/>
            <person name="Steenkamp E.T."/>
            <person name="Chan W.Y."/>
            <person name="Coutinho T.A."/>
            <person name="Coetzee M.P."/>
            <person name="De Maayer P."/>
        </authorList>
    </citation>
    <scope>NUCLEOTIDE SEQUENCE [LARGE SCALE GENOMIC DNA]</scope>
    <source>
        <strain evidence="4">LMG 23360</strain>
    </source>
</reference>
<evidence type="ECO:0000256" key="2">
    <source>
        <dbReference type="ARBA" id="ARBA00022801"/>
    </source>
</evidence>
<dbReference type="Gene3D" id="2.30.40.10">
    <property type="entry name" value="Urease, subunit C, domain 1"/>
    <property type="match status" value="1"/>
</dbReference>
<accession>A0A0F5BUP6</accession>
<dbReference type="RefSeq" id="WP_038021216.1">
    <property type="nucleotide sequence ID" value="NZ_JPKR02000003.1"/>
</dbReference>
<comment type="caution">
    <text evidence="4">The sequence shown here is derived from an EMBL/GenBank/DDBJ whole genome shotgun (WGS) entry which is preliminary data.</text>
</comment>
<dbReference type="Proteomes" id="UP000029577">
    <property type="component" value="Unassembled WGS sequence"/>
</dbReference>
<dbReference type="AlphaFoldDB" id="A0A0F5BUP6"/>
<evidence type="ECO:0000313" key="5">
    <source>
        <dbReference type="Proteomes" id="UP000029577"/>
    </source>
</evidence>
<keyword evidence="5" id="KW-1185">Reference proteome</keyword>
<dbReference type="InterPro" id="IPR006680">
    <property type="entry name" value="Amidohydro-rel"/>
</dbReference>
<dbReference type="InterPro" id="IPR050287">
    <property type="entry name" value="MTA/SAH_deaminase"/>
</dbReference>
<dbReference type="InterPro" id="IPR032466">
    <property type="entry name" value="Metal_Hydrolase"/>
</dbReference>
<evidence type="ECO:0000259" key="3">
    <source>
        <dbReference type="Pfam" id="PF01979"/>
    </source>
</evidence>
<gene>
    <name evidence="4" type="ORF">HA49_21900</name>
</gene>
<dbReference type="PANTHER" id="PTHR43794">
    <property type="entry name" value="AMINOHYDROLASE SSNA-RELATED"/>
    <property type="match status" value="1"/>
</dbReference>
<evidence type="ECO:0000313" key="4">
    <source>
        <dbReference type="EMBL" id="KKA63577.1"/>
    </source>
</evidence>
<name>A0A0F5BUP6_9GAMM</name>
<dbReference type="OrthoDB" id="9807210at2"/>